<dbReference type="AlphaFoldDB" id="A0AAX4KFI0"/>
<reference evidence="2 3" key="1">
    <citation type="submission" date="2024-01" db="EMBL/GenBank/DDBJ databases">
        <title>Comparative genomics of Cryptococcus and Kwoniella reveals pathogenesis evolution and contrasting modes of karyotype evolution via chromosome fusion or intercentromeric recombination.</title>
        <authorList>
            <person name="Coelho M.A."/>
            <person name="David-Palma M."/>
            <person name="Shea T."/>
            <person name="Bowers K."/>
            <person name="McGinley-Smith S."/>
            <person name="Mohammad A.W."/>
            <person name="Gnirke A."/>
            <person name="Yurkov A.M."/>
            <person name="Nowrousian M."/>
            <person name="Sun S."/>
            <person name="Cuomo C.A."/>
            <person name="Heitman J."/>
        </authorList>
    </citation>
    <scope>NUCLEOTIDE SEQUENCE [LARGE SCALE GENOMIC DNA]</scope>
    <source>
        <strain evidence="2 3">PYCC6329</strain>
    </source>
</reference>
<dbReference type="KEGG" id="ker:91101664"/>
<gene>
    <name evidence="2" type="ORF">V865_002860</name>
</gene>
<feature type="region of interest" description="Disordered" evidence="1">
    <location>
        <begin position="1"/>
        <end position="30"/>
    </location>
</feature>
<name>A0AAX4KFI0_9TREE</name>
<dbReference type="EMBL" id="CP144089">
    <property type="protein sequence ID" value="WWD04789.1"/>
    <property type="molecule type" value="Genomic_DNA"/>
</dbReference>
<accession>A0AAX4KFI0</accession>
<proteinExistence type="predicted"/>
<evidence type="ECO:0000313" key="2">
    <source>
        <dbReference type="EMBL" id="WWD04789.1"/>
    </source>
</evidence>
<protein>
    <submittedName>
        <fullName evidence="2">Uncharacterized protein</fullName>
    </submittedName>
</protein>
<dbReference type="Proteomes" id="UP001358614">
    <property type="component" value="Chromosome 1"/>
</dbReference>
<evidence type="ECO:0000313" key="3">
    <source>
        <dbReference type="Proteomes" id="UP001358614"/>
    </source>
</evidence>
<evidence type="ECO:0000256" key="1">
    <source>
        <dbReference type="SAM" id="MobiDB-lite"/>
    </source>
</evidence>
<organism evidence="2 3">
    <name type="scientific">Kwoniella europaea PYCC6329</name>
    <dbReference type="NCBI Taxonomy" id="1423913"/>
    <lineage>
        <taxon>Eukaryota</taxon>
        <taxon>Fungi</taxon>
        <taxon>Dikarya</taxon>
        <taxon>Basidiomycota</taxon>
        <taxon>Agaricomycotina</taxon>
        <taxon>Tremellomycetes</taxon>
        <taxon>Tremellales</taxon>
        <taxon>Cryptococcaceae</taxon>
        <taxon>Kwoniella</taxon>
    </lineage>
</organism>
<dbReference type="GeneID" id="91101664"/>
<keyword evidence="3" id="KW-1185">Reference proteome</keyword>
<sequence>MESGQLSEKPRTSDETTSGQTTPRAKPVDHGSLCAFTQNIDLSKSNFEEQSENETVLSVCGELVTEFTKRIEDAHSISMEVDWIGALHHTGNARSCASPSITFEECREIWDSAGKTIKELFE</sequence>
<dbReference type="RefSeq" id="XP_066082756.1">
    <property type="nucleotide sequence ID" value="XM_066226659.1"/>
</dbReference>